<feature type="domain" description="HTH araC/xylS-type" evidence="4">
    <location>
        <begin position="237"/>
        <end position="335"/>
    </location>
</feature>
<dbReference type="GO" id="GO:0003700">
    <property type="term" value="F:DNA-binding transcription factor activity"/>
    <property type="evidence" value="ECO:0007669"/>
    <property type="project" value="InterPro"/>
</dbReference>
<keyword evidence="1" id="KW-0805">Transcription regulation</keyword>
<dbReference type="EMBL" id="JACXYU010000009">
    <property type="protein sequence ID" value="MBD3933349.1"/>
    <property type="molecule type" value="Genomic_DNA"/>
</dbReference>
<evidence type="ECO:0000256" key="1">
    <source>
        <dbReference type="ARBA" id="ARBA00023015"/>
    </source>
</evidence>
<proteinExistence type="predicted"/>
<keyword evidence="3" id="KW-0804">Transcription</keyword>
<dbReference type="Gene3D" id="1.10.10.60">
    <property type="entry name" value="Homeodomain-like"/>
    <property type="match status" value="1"/>
</dbReference>
<name>A0A927F370_9ACTN</name>
<dbReference type="PANTHER" id="PTHR47894:SF1">
    <property type="entry name" value="HTH-TYPE TRANSCRIPTIONAL REGULATOR VQSM"/>
    <property type="match status" value="1"/>
</dbReference>
<sequence>MRRAGRSLTVTDTFALEPALQALLTDLGVRPAHVLRRAGLPPDLLARGPVRLAAAPYFSLWRALEEETGDPLLPLTIGRALSPEVFDPPLFAALCSPELRTAAHRIATHKRLVCPVKLRVDEAPDRIRVVYEWPAALEPPPLLVATELVFWAVLARTATRHGVRPLRVAAPVPPKDAEPYREFLGTAIERGPLPSVTFSATDADRPFLTADQRMWDFFEPELRRRLSELDADASTAERVRAALLEQLPAGSAAMEATARTLTVSTRTLQRRLKDEGTSFQAVLNATREALARHYLTHSGLSAREVSFLLGYQDPNSFYRAFHAWTGRTPAEATAEVV</sequence>
<organism evidence="5 6">
    <name type="scientific">Streptomyces chumphonensis</name>
    <dbReference type="NCBI Taxonomy" id="1214925"/>
    <lineage>
        <taxon>Bacteria</taxon>
        <taxon>Bacillati</taxon>
        <taxon>Actinomycetota</taxon>
        <taxon>Actinomycetes</taxon>
        <taxon>Kitasatosporales</taxon>
        <taxon>Streptomycetaceae</taxon>
        <taxon>Streptomyces</taxon>
    </lineage>
</organism>
<dbReference type="GO" id="GO:0000976">
    <property type="term" value="F:transcription cis-regulatory region binding"/>
    <property type="evidence" value="ECO:0007669"/>
    <property type="project" value="TreeGrafter"/>
</dbReference>
<keyword evidence="2" id="KW-0238">DNA-binding</keyword>
<gene>
    <name evidence="5" type="ORF">IF129_17550</name>
</gene>
<dbReference type="Pfam" id="PF12833">
    <property type="entry name" value="HTH_18"/>
    <property type="match status" value="1"/>
</dbReference>
<dbReference type="InterPro" id="IPR032687">
    <property type="entry name" value="AraC-type_N"/>
</dbReference>
<dbReference type="Pfam" id="PF12625">
    <property type="entry name" value="Arabinose_bd"/>
    <property type="match status" value="1"/>
</dbReference>
<dbReference type="InterPro" id="IPR009057">
    <property type="entry name" value="Homeodomain-like_sf"/>
</dbReference>
<evidence type="ECO:0000313" key="6">
    <source>
        <dbReference type="Proteomes" id="UP000632289"/>
    </source>
</evidence>
<dbReference type="SUPFAM" id="SSF46689">
    <property type="entry name" value="Homeodomain-like"/>
    <property type="match status" value="1"/>
</dbReference>
<dbReference type="PROSITE" id="PS01124">
    <property type="entry name" value="HTH_ARAC_FAMILY_2"/>
    <property type="match status" value="1"/>
</dbReference>
<keyword evidence="6" id="KW-1185">Reference proteome</keyword>
<evidence type="ECO:0000259" key="4">
    <source>
        <dbReference type="PROSITE" id="PS01124"/>
    </source>
</evidence>
<comment type="caution">
    <text evidence="5">The sequence shown here is derived from an EMBL/GenBank/DDBJ whole genome shotgun (WGS) entry which is preliminary data.</text>
</comment>
<protein>
    <submittedName>
        <fullName evidence="5">AraC family transcriptional regulator ligand-binding domain-containing protein</fullName>
    </submittedName>
</protein>
<dbReference type="Proteomes" id="UP000632289">
    <property type="component" value="Unassembled WGS sequence"/>
</dbReference>
<reference evidence="5" key="1">
    <citation type="submission" date="2020-09" db="EMBL/GenBank/DDBJ databases">
        <title>Secondary metabolite and genome analysis of marine Streptomyces chumphonensis KK1-2T.</title>
        <authorList>
            <person name="Phongsopitanun W."/>
            <person name="Kanchanasin P."/>
            <person name="Pittayakhajonwut P."/>
            <person name="Suwanborirux K."/>
            <person name="Tanasupawat S."/>
        </authorList>
    </citation>
    <scope>NUCLEOTIDE SEQUENCE</scope>
    <source>
        <strain evidence="5">KK1-2</strain>
    </source>
</reference>
<dbReference type="AlphaFoldDB" id="A0A927F370"/>
<accession>A0A927F370</accession>
<dbReference type="PANTHER" id="PTHR47894">
    <property type="entry name" value="HTH-TYPE TRANSCRIPTIONAL REGULATOR GADX"/>
    <property type="match status" value="1"/>
</dbReference>
<dbReference type="InterPro" id="IPR018060">
    <property type="entry name" value="HTH_AraC"/>
</dbReference>
<dbReference type="GO" id="GO:0005829">
    <property type="term" value="C:cytosol"/>
    <property type="evidence" value="ECO:0007669"/>
    <property type="project" value="TreeGrafter"/>
</dbReference>
<evidence type="ECO:0000256" key="3">
    <source>
        <dbReference type="ARBA" id="ARBA00023163"/>
    </source>
</evidence>
<dbReference type="SMART" id="SM00342">
    <property type="entry name" value="HTH_ARAC"/>
    <property type="match status" value="1"/>
</dbReference>
<evidence type="ECO:0000256" key="2">
    <source>
        <dbReference type="ARBA" id="ARBA00023125"/>
    </source>
</evidence>
<evidence type="ECO:0000313" key="5">
    <source>
        <dbReference type="EMBL" id="MBD3933349.1"/>
    </source>
</evidence>